<proteinExistence type="predicted"/>
<protein>
    <submittedName>
        <fullName evidence="2">Uncharacterized protein</fullName>
    </submittedName>
</protein>
<name>A0A2P2NAI7_RHIMU</name>
<dbReference type="AlphaFoldDB" id="A0A2P2NAI7"/>
<feature type="region of interest" description="Disordered" evidence="1">
    <location>
        <begin position="28"/>
        <end position="50"/>
    </location>
</feature>
<evidence type="ECO:0000256" key="1">
    <source>
        <dbReference type="SAM" id="MobiDB-lite"/>
    </source>
</evidence>
<sequence>MKNGQKAVTLALALSHLLQETEKLLLSEEVGGTMEDGRERGGDDARPPKLLDEEQFGAEVTQIRYSV</sequence>
<evidence type="ECO:0000313" key="2">
    <source>
        <dbReference type="EMBL" id="MBX39486.1"/>
    </source>
</evidence>
<accession>A0A2P2NAI7</accession>
<feature type="compositionally biased region" description="Basic and acidic residues" evidence="1">
    <location>
        <begin position="35"/>
        <end position="50"/>
    </location>
</feature>
<reference evidence="2" key="1">
    <citation type="submission" date="2018-02" db="EMBL/GenBank/DDBJ databases">
        <title>Rhizophora mucronata_Transcriptome.</title>
        <authorList>
            <person name="Meera S.P."/>
            <person name="Sreeshan A."/>
            <person name="Augustine A."/>
        </authorList>
    </citation>
    <scope>NUCLEOTIDE SEQUENCE</scope>
    <source>
        <tissue evidence="2">Leaf</tissue>
    </source>
</reference>
<organism evidence="2">
    <name type="scientific">Rhizophora mucronata</name>
    <name type="common">Asiatic mangrove</name>
    <dbReference type="NCBI Taxonomy" id="61149"/>
    <lineage>
        <taxon>Eukaryota</taxon>
        <taxon>Viridiplantae</taxon>
        <taxon>Streptophyta</taxon>
        <taxon>Embryophyta</taxon>
        <taxon>Tracheophyta</taxon>
        <taxon>Spermatophyta</taxon>
        <taxon>Magnoliopsida</taxon>
        <taxon>eudicotyledons</taxon>
        <taxon>Gunneridae</taxon>
        <taxon>Pentapetalae</taxon>
        <taxon>rosids</taxon>
        <taxon>fabids</taxon>
        <taxon>Malpighiales</taxon>
        <taxon>Rhizophoraceae</taxon>
        <taxon>Rhizophora</taxon>
    </lineage>
</organism>
<dbReference type="EMBL" id="GGEC01059002">
    <property type="protein sequence ID" value="MBX39486.1"/>
    <property type="molecule type" value="Transcribed_RNA"/>
</dbReference>